<protein>
    <recommendedName>
        <fullName evidence="1">Reverse transcriptase domain-containing protein</fullName>
    </recommendedName>
</protein>
<dbReference type="InterPro" id="IPR000477">
    <property type="entry name" value="RT_dom"/>
</dbReference>
<proteinExistence type="predicted"/>
<reference evidence="2 3" key="1">
    <citation type="submission" date="2024-01" db="EMBL/GenBank/DDBJ databases">
        <title>The complete chloroplast genome sequence of Lithospermum erythrorhizon: insights into the phylogenetic relationship among Boraginaceae species and the maternal lineages of purple gromwells.</title>
        <authorList>
            <person name="Okada T."/>
            <person name="Watanabe K."/>
        </authorList>
    </citation>
    <scope>NUCLEOTIDE SEQUENCE [LARGE SCALE GENOMIC DNA]</scope>
</reference>
<name>A0AAV3QGE4_LITER</name>
<dbReference type="AlphaFoldDB" id="A0AAV3QGE4"/>
<gene>
    <name evidence="2" type="ORF">LIER_18394</name>
</gene>
<organism evidence="2 3">
    <name type="scientific">Lithospermum erythrorhizon</name>
    <name type="common">Purple gromwell</name>
    <name type="synonym">Lithospermum officinale var. erythrorhizon</name>
    <dbReference type="NCBI Taxonomy" id="34254"/>
    <lineage>
        <taxon>Eukaryota</taxon>
        <taxon>Viridiplantae</taxon>
        <taxon>Streptophyta</taxon>
        <taxon>Embryophyta</taxon>
        <taxon>Tracheophyta</taxon>
        <taxon>Spermatophyta</taxon>
        <taxon>Magnoliopsida</taxon>
        <taxon>eudicotyledons</taxon>
        <taxon>Gunneridae</taxon>
        <taxon>Pentapetalae</taxon>
        <taxon>asterids</taxon>
        <taxon>lamiids</taxon>
        <taxon>Boraginales</taxon>
        <taxon>Boraginaceae</taxon>
        <taxon>Boraginoideae</taxon>
        <taxon>Lithospermeae</taxon>
        <taxon>Lithospermum</taxon>
    </lineage>
</organism>
<dbReference type="SUPFAM" id="SSF56672">
    <property type="entry name" value="DNA/RNA polymerases"/>
    <property type="match status" value="1"/>
</dbReference>
<feature type="domain" description="Reverse transcriptase" evidence="1">
    <location>
        <begin position="177"/>
        <end position="329"/>
    </location>
</feature>
<dbReference type="PANTHER" id="PTHR33116:SF80">
    <property type="entry name" value="REVERSE TRANSCRIPTASE ZINC-BINDING DOMAIN-CONTAINING PROTEIN"/>
    <property type="match status" value="1"/>
</dbReference>
<dbReference type="Proteomes" id="UP001454036">
    <property type="component" value="Unassembled WGS sequence"/>
</dbReference>
<evidence type="ECO:0000259" key="1">
    <source>
        <dbReference type="Pfam" id="PF00078"/>
    </source>
</evidence>
<dbReference type="EMBL" id="BAABME010004407">
    <property type="protein sequence ID" value="GAA0162266.1"/>
    <property type="molecule type" value="Genomic_DNA"/>
</dbReference>
<dbReference type="InterPro" id="IPR043502">
    <property type="entry name" value="DNA/RNA_pol_sf"/>
</dbReference>
<keyword evidence="3" id="KW-1185">Reference proteome</keyword>
<evidence type="ECO:0000313" key="3">
    <source>
        <dbReference type="Proteomes" id="UP001454036"/>
    </source>
</evidence>
<dbReference type="Pfam" id="PF00078">
    <property type="entry name" value="RVT_1"/>
    <property type="match status" value="1"/>
</dbReference>
<accession>A0AAV3QGE4</accession>
<dbReference type="PANTHER" id="PTHR33116">
    <property type="entry name" value="REVERSE TRANSCRIPTASE ZINC-BINDING DOMAIN-CONTAINING PROTEIN-RELATED-RELATED"/>
    <property type="match status" value="1"/>
</dbReference>
<sequence>MLLERILRSELVRVSKAELELLRCKTMMNWLANGDFSTSFFNRSILASRNKYQISLLMDDDGRIHTDPQIVEIKIIQFYEALFTSKGVLSDAQKLIIRDSLIWREVKEDFQSIVVGKSPGPDGLSVEFYKYHWERVNQDLLDAFVYIFATGNVPPILNATTLSLVPKVDHPSSIRYYCPISCFNNVYKAITRILMRRMSGLMQELVSPSQSAFIPGRSFSDSVLLLQELVQGYPKEDGVPKAAIKVDLQKAYDIVEWDILWTGMLAMVFPQRFVFLLQCCITKANFSINLNGTMKGWFASIRGLRQGDPISLFLFILVLEIFNGLMRKASSSCALGFHRKFIEALCAYMEMHEGVLSIKYLGVPLSSMSLTHEDYSALISRVYRNIGSWQSRHLSLGGGGGAELVRSSIFGIQNFWCANLPLPKYVIEEVEKRVMCFLWSGKDEGPYRAKISSEDVCLQLAKGGLGFKQMVVWNQICLCKILWNIASKKDVLWKKILKVRPLVRSKYSVDVQDGSIPVSSDVSLRDALPLKLPGSRRQTIVLLRLVSEPSLISFSDGRDIWVWIGSVDGRFTQKSLWEEVRPRSEKLSWTKWLWGSSGIPRHEFVHWMLFHWTKWLWGSSEIGYAGGWWLCFLF</sequence>
<comment type="caution">
    <text evidence="2">The sequence shown here is derived from an EMBL/GenBank/DDBJ whole genome shotgun (WGS) entry which is preliminary data.</text>
</comment>
<evidence type="ECO:0000313" key="2">
    <source>
        <dbReference type="EMBL" id="GAA0162266.1"/>
    </source>
</evidence>